<dbReference type="Proteomes" id="UP000324897">
    <property type="component" value="Chromosome 3"/>
</dbReference>
<reference evidence="1 2" key="1">
    <citation type="journal article" date="2019" name="Sci. Rep.">
        <title>A high-quality genome of Eragrostis curvula grass provides insights into Poaceae evolution and supports new strategies to enhance forage quality.</title>
        <authorList>
            <person name="Carballo J."/>
            <person name="Santos B.A.C.M."/>
            <person name="Zappacosta D."/>
            <person name="Garbus I."/>
            <person name="Selva J.P."/>
            <person name="Gallo C.A."/>
            <person name="Diaz A."/>
            <person name="Albertini E."/>
            <person name="Caccamo M."/>
            <person name="Echenique V."/>
        </authorList>
    </citation>
    <scope>NUCLEOTIDE SEQUENCE [LARGE SCALE GENOMIC DNA]</scope>
    <source>
        <strain evidence="2">cv. Victoria</strain>
        <tissue evidence="1">Leaf</tissue>
    </source>
</reference>
<organism evidence="1 2">
    <name type="scientific">Eragrostis curvula</name>
    <name type="common">weeping love grass</name>
    <dbReference type="NCBI Taxonomy" id="38414"/>
    <lineage>
        <taxon>Eukaryota</taxon>
        <taxon>Viridiplantae</taxon>
        <taxon>Streptophyta</taxon>
        <taxon>Embryophyta</taxon>
        <taxon>Tracheophyta</taxon>
        <taxon>Spermatophyta</taxon>
        <taxon>Magnoliopsida</taxon>
        <taxon>Liliopsida</taxon>
        <taxon>Poales</taxon>
        <taxon>Poaceae</taxon>
        <taxon>PACMAD clade</taxon>
        <taxon>Chloridoideae</taxon>
        <taxon>Eragrostideae</taxon>
        <taxon>Eragrostidinae</taxon>
        <taxon>Eragrostis</taxon>
    </lineage>
</organism>
<gene>
    <name evidence="1" type="ORF">EJB05_41668</name>
</gene>
<dbReference type="AlphaFoldDB" id="A0A5J9TA24"/>
<evidence type="ECO:0000313" key="2">
    <source>
        <dbReference type="Proteomes" id="UP000324897"/>
    </source>
</evidence>
<dbReference type="Gramene" id="TVU08270">
    <property type="protein sequence ID" value="TVU08270"/>
    <property type="gene ID" value="EJB05_41668"/>
</dbReference>
<comment type="caution">
    <text evidence="1">The sequence shown here is derived from an EMBL/GenBank/DDBJ whole genome shotgun (WGS) entry which is preliminary data.</text>
</comment>
<sequence>MAPVSAEHEVASTCRALTISLKDAWRTPRENSNECLERGKCRFQDPMQFGKVIVNKDCSSPASRLKGRQIEERGARKGGTRTYKVIVQRTLEENF</sequence>
<name>A0A5J9TA24_9POAL</name>
<proteinExistence type="predicted"/>
<accession>A0A5J9TA24</accession>
<protein>
    <submittedName>
        <fullName evidence="1">Uncharacterized protein</fullName>
    </submittedName>
</protein>
<evidence type="ECO:0000313" key="1">
    <source>
        <dbReference type="EMBL" id="TVU08270.1"/>
    </source>
</evidence>
<feature type="non-terminal residue" evidence="1">
    <location>
        <position position="1"/>
    </location>
</feature>
<keyword evidence="2" id="KW-1185">Reference proteome</keyword>
<dbReference type="EMBL" id="RWGY01000039">
    <property type="protein sequence ID" value="TVU08270.1"/>
    <property type="molecule type" value="Genomic_DNA"/>
</dbReference>